<feature type="modified residue" description="4-aspartylphosphate" evidence="12">
    <location>
        <position position="81"/>
    </location>
</feature>
<keyword evidence="7 11" id="KW-0238">DNA-binding</keyword>
<dbReference type="SUPFAM" id="SSF46689">
    <property type="entry name" value="Homeodomain-like"/>
    <property type="match status" value="1"/>
</dbReference>
<keyword evidence="10 11" id="KW-0539">Nucleus</keyword>
<feature type="domain" description="Response regulatory" evidence="14">
    <location>
        <begin position="30"/>
        <end position="145"/>
    </location>
</feature>
<dbReference type="SMART" id="SM00448">
    <property type="entry name" value="REC"/>
    <property type="match status" value="1"/>
</dbReference>
<keyword evidence="8 11" id="KW-0010">Activator</keyword>
<evidence type="ECO:0000259" key="15">
    <source>
        <dbReference type="PROSITE" id="PS51294"/>
    </source>
</evidence>
<dbReference type="Pfam" id="PF00249">
    <property type="entry name" value="Myb_DNA-binding"/>
    <property type="match status" value="1"/>
</dbReference>
<dbReference type="EnsemblPlants" id="ONIVA02G07230.1">
    <property type="protein sequence ID" value="ONIVA02G07230.1"/>
    <property type="gene ID" value="ONIVA02G07230"/>
</dbReference>
<dbReference type="SUPFAM" id="SSF52172">
    <property type="entry name" value="CheY-like"/>
    <property type="match status" value="1"/>
</dbReference>
<comment type="similarity">
    <text evidence="2">Belongs to the ARR family. Type-B subfamily.</text>
</comment>
<feature type="region of interest" description="Disordered" evidence="13">
    <location>
        <begin position="151"/>
        <end position="215"/>
    </location>
</feature>
<evidence type="ECO:0000256" key="6">
    <source>
        <dbReference type="ARBA" id="ARBA00023015"/>
    </source>
</evidence>
<feature type="compositionally biased region" description="Basic and acidic residues" evidence="13">
    <location>
        <begin position="151"/>
        <end position="162"/>
    </location>
</feature>
<dbReference type="PROSITE" id="PS51294">
    <property type="entry name" value="HTH_MYB"/>
    <property type="match status" value="1"/>
</dbReference>
<comment type="subcellular location">
    <subcellularLocation>
        <location evidence="1 11">Nucleus</location>
    </subcellularLocation>
</comment>
<dbReference type="InterPro" id="IPR017053">
    <property type="entry name" value="Response_reg_B-typ_pln"/>
</dbReference>
<dbReference type="FunFam" id="1.10.10.60:FF:000007">
    <property type="entry name" value="Two-component response regulator"/>
    <property type="match status" value="1"/>
</dbReference>
<dbReference type="PIRSF" id="PIRSF036392">
    <property type="entry name" value="RR_ARR_type-B"/>
    <property type="match status" value="1"/>
</dbReference>
<dbReference type="Pfam" id="PF00072">
    <property type="entry name" value="Response_reg"/>
    <property type="match status" value="1"/>
</dbReference>
<feature type="compositionally biased region" description="Polar residues" evidence="13">
    <location>
        <begin position="403"/>
        <end position="421"/>
    </location>
</feature>
<comment type="function">
    <text evidence="11">Transcriptional activator that binds specific DNA sequence.</text>
</comment>
<dbReference type="eggNOG" id="KOG1601">
    <property type="taxonomic scope" value="Eukaryota"/>
</dbReference>
<accession>A0A0E0G2L4</accession>
<organism evidence="16">
    <name type="scientific">Oryza nivara</name>
    <name type="common">Indian wild rice</name>
    <name type="synonym">Oryza sativa f. spontanea</name>
    <dbReference type="NCBI Taxonomy" id="4536"/>
    <lineage>
        <taxon>Eukaryota</taxon>
        <taxon>Viridiplantae</taxon>
        <taxon>Streptophyta</taxon>
        <taxon>Embryophyta</taxon>
        <taxon>Tracheophyta</taxon>
        <taxon>Spermatophyta</taxon>
        <taxon>Magnoliopsida</taxon>
        <taxon>Liliopsida</taxon>
        <taxon>Poales</taxon>
        <taxon>Poaceae</taxon>
        <taxon>BOP clade</taxon>
        <taxon>Oryzoideae</taxon>
        <taxon>Oryzeae</taxon>
        <taxon>Oryzinae</taxon>
        <taxon>Oryza</taxon>
    </lineage>
</organism>
<dbReference type="InterPro" id="IPR011006">
    <property type="entry name" value="CheY-like_superfamily"/>
</dbReference>
<evidence type="ECO:0000256" key="2">
    <source>
        <dbReference type="ARBA" id="ARBA00006015"/>
    </source>
</evidence>
<dbReference type="GO" id="GO:0005634">
    <property type="term" value="C:nucleus"/>
    <property type="evidence" value="ECO:0007669"/>
    <property type="project" value="UniProtKB-SubCell"/>
</dbReference>
<evidence type="ECO:0000256" key="8">
    <source>
        <dbReference type="ARBA" id="ARBA00023159"/>
    </source>
</evidence>
<reference evidence="16" key="1">
    <citation type="submission" date="2015-04" db="UniProtKB">
        <authorList>
            <consortium name="EnsemblPlants"/>
        </authorList>
    </citation>
    <scope>IDENTIFICATION</scope>
    <source>
        <strain evidence="16">SL10</strain>
    </source>
</reference>
<dbReference type="GO" id="GO:0003700">
    <property type="term" value="F:DNA-binding transcription factor activity"/>
    <property type="evidence" value="ECO:0007669"/>
    <property type="project" value="UniProtKB-UniRule"/>
</dbReference>
<dbReference type="InterPro" id="IPR017930">
    <property type="entry name" value="Myb_dom"/>
</dbReference>
<evidence type="ECO:0000313" key="17">
    <source>
        <dbReference type="Proteomes" id="UP000006591"/>
    </source>
</evidence>
<dbReference type="InterPro" id="IPR045279">
    <property type="entry name" value="ARR-like"/>
</dbReference>
<evidence type="ECO:0000256" key="11">
    <source>
        <dbReference type="PIRNR" id="PIRNR036392"/>
    </source>
</evidence>
<dbReference type="GO" id="GO:0003677">
    <property type="term" value="F:DNA binding"/>
    <property type="evidence" value="ECO:0007669"/>
    <property type="project" value="UniProtKB-KW"/>
</dbReference>
<keyword evidence="9 11" id="KW-0804">Transcription</keyword>
<dbReference type="CDD" id="cd17584">
    <property type="entry name" value="REC_typeB_ARR-like"/>
    <property type="match status" value="1"/>
</dbReference>
<keyword evidence="17" id="KW-1185">Reference proteome</keyword>
<evidence type="ECO:0000256" key="9">
    <source>
        <dbReference type="ARBA" id="ARBA00023163"/>
    </source>
</evidence>
<evidence type="ECO:0000256" key="13">
    <source>
        <dbReference type="SAM" id="MobiDB-lite"/>
    </source>
</evidence>
<feature type="region of interest" description="Disordered" evidence="13">
    <location>
        <begin position="1"/>
        <end position="22"/>
    </location>
</feature>
<feature type="domain" description="HTH myb-type" evidence="15">
    <location>
        <begin position="210"/>
        <end position="269"/>
    </location>
</feature>
<dbReference type="GO" id="GO:0009736">
    <property type="term" value="P:cytokinin-activated signaling pathway"/>
    <property type="evidence" value="ECO:0007669"/>
    <property type="project" value="UniProtKB-KW"/>
</dbReference>
<dbReference type="STRING" id="4536.A0A0E0G2L4"/>
<dbReference type="PANTHER" id="PTHR43874:SF7">
    <property type="entry name" value="TWO-COMPONENT RESPONSE REGULATOR ARR10"/>
    <property type="match status" value="1"/>
</dbReference>
<dbReference type="Proteomes" id="UP000006591">
    <property type="component" value="Chromosome 2"/>
</dbReference>
<dbReference type="NCBIfam" id="TIGR01557">
    <property type="entry name" value="myb_SHAQKYF"/>
    <property type="match status" value="1"/>
</dbReference>
<evidence type="ECO:0000256" key="3">
    <source>
        <dbReference type="ARBA" id="ARBA00022553"/>
    </source>
</evidence>
<protein>
    <recommendedName>
        <fullName evidence="11">Two-component response regulator</fullName>
    </recommendedName>
</protein>
<feature type="region of interest" description="Disordered" evidence="13">
    <location>
        <begin position="403"/>
        <end position="476"/>
    </location>
</feature>
<dbReference type="HOGENOM" id="CLU_024359_0_2_1"/>
<name>A0A0E0G2L4_ORYNI</name>
<keyword evidence="6 11" id="KW-0805">Transcription regulation</keyword>
<dbReference type="OMA" id="YIDGDWE"/>
<feature type="compositionally biased region" description="Polar residues" evidence="13">
    <location>
        <begin position="437"/>
        <end position="464"/>
    </location>
</feature>
<evidence type="ECO:0000256" key="7">
    <source>
        <dbReference type="ARBA" id="ARBA00023125"/>
    </source>
</evidence>
<evidence type="ECO:0000256" key="1">
    <source>
        <dbReference type="ARBA" id="ARBA00004123"/>
    </source>
</evidence>
<dbReference type="GO" id="GO:0000160">
    <property type="term" value="P:phosphorelay signal transduction system"/>
    <property type="evidence" value="ECO:0007669"/>
    <property type="project" value="UniProtKB-KW"/>
</dbReference>
<dbReference type="FunFam" id="3.40.50.2300:FF:000132">
    <property type="entry name" value="Two-component response regulator"/>
    <property type="match status" value="1"/>
</dbReference>
<dbReference type="Gene3D" id="3.40.50.2300">
    <property type="match status" value="1"/>
</dbReference>
<keyword evidence="5 11" id="KW-0902">Two-component regulatory system</keyword>
<dbReference type="Gene3D" id="1.10.10.60">
    <property type="entry name" value="Homeodomain-like"/>
    <property type="match status" value="1"/>
</dbReference>
<dbReference type="PROSITE" id="PS50110">
    <property type="entry name" value="RESPONSE_REGULATORY"/>
    <property type="match status" value="1"/>
</dbReference>
<evidence type="ECO:0000313" key="16">
    <source>
        <dbReference type="EnsemblPlants" id="ONIVA02G07230.1"/>
    </source>
</evidence>
<evidence type="ECO:0000259" key="14">
    <source>
        <dbReference type="PROSITE" id="PS50110"/>
    </source>
</evidence>
<dbReference type="InterPro" id="IPR006447">
    <property type="entry name" value="Myb_dom_plants"/>
</dbReference>
<dbReference type="PANTHER" id="PTHR43874">
    <property type="entry name" value="TWO-COMPONENT RESPONSE REGULATOR"/>
    <property type="match status" value="1"/>
</dbReference>
<evidence type="ECO:0000256" key="4">
    <source>
        <dbReference type="ARBA" id="ARBA00022864"/>
    </source>
</evidence>
<dbReference type="AlphaFoldDB" id="A0A0E0G2L4"/>
<evidence type="ECO:0000256" key="10">
    <source>
        <dbReference type="ARBA" id="ARBA00023242"/>
    </source>
</evidence>
<feature type="compositionally biased region" description="Gly residues" evidence="13">
    <location>
        <begin position="9"/>
        <end position="22"/>
    </location>
</feature>
<dbReference type="InterPro" id="IPR001789">
    <property type="entry name" value="Sig_transdc_resp-reg_receiver"/>
</dbReference>
<evidence type="ECO:0000256" key="12">
    <source>
        <dbReference type="PROSITE-ProRule" id="PRU00169"/>
    </source>
</evidence>
<reference evidence="16" key="2">
    <citation type="submission" date="2018-04" db="EMBL/GenBank/DDBJ databases">
        <title>OnivRS2 (Oryza nivara Reference Sequence Version 2).</title>
        <authorList>
            <person name="Zhang J."/>
            <person name="Kudrna D."/>
            <person name="Lee S."/>
            <person name="Talag J."/>
            <person name="Rajasekar S."/>
            <person name="Welchert J."/>
            <person name="Hsing Y.-I."/>
            <person name="Wing R.A."/>
        </authorList>
    </citation>
    <scope>NUCLEOTIDE SEQUENCE [LARGE SCALE GENOMIC DNA]</scope>
    <source>
        <strain evidence="16">SL10</strain>
    </source>
</reference>
<sequence>MTVEERQGRVGGHGVSGGGGGRDQFPVGMRVLAVDDDPTCLKILENLLLRCQYHVTTTGQAATALKLLRENKDQFDLVISDVHMPDMDGFKLLELVGLEMDLPVIMLSANGETQTVMKGITHGACDYLLKPVRLEQLRTIWQHVIRRKNCDAKNRGNDDDAGQKAQGMNNEGESIGANRNKRQSRKSRDENGDDGDDSDENSNENGDSSTQKKPRVVWSVELHRKFVAAVNQLGIEKAVPKKILDLMNVENITRENVASHLQKYRLYLKRLSTDASRQANLAAAFGGRNPAYINMNSFGNYNAYGRYRTVPTAGHTQANNILTRMNSPSAFGVHGLLHSQPIQLGHAQNNLSTSLNDLGGLNNGNMIRGAQMSTILTGPSGNSFPNISNGAPLATANRSLQHLESSNQQHLSRVHSSSADPFSTLVGESPQFPDLGRTTNTWQTAVPSNIQDRGHNDNMSQATLHMNGPKIEPVSSFTSSNQIPLLGNEMQGQVASLASNVPIAFNQDTSPFNYGSSTNSRDMLNNSHVFSNSSINTSLPNLSLDNPAVPKQTLDRGNTGIVSPMQDGRIHHQAVSNQLNYNDDLMRTTGLQRGLSGGLDDIVVDMFRPDREDDGVPYIDGDWELFCEDGKNSCVRLRPELRILKLQISEEKLLNYSLN</sequence>
<evidence type="ECO:0000256" key="5">
    <source>
        <dbReference type="ARBA" id="ARBA00023012"/>
    </source>
</evidence>
<dbReference type="InterPro" id="IPR001005">
    <property type="entry name" value="SANT/Myb"/>
</dbReference>
<keyword evidence="4" id="KW-0932">Cytokinin signaling pathway</keyword>
<dbReference type="Gramene" id="ONIVA02G07230.1">
    <property type="protein sequence ID" value="ONIVA02G07230.1"/>
    <property type="gene ID" value="ONIVA02G07230"/>
</dbReference>
<proteinExistence type="inferred from homology"/>
<feature type="compositionally biased region" description="Acidic residues" evidence="13">
    <location>
        <begin position="191"/>
        <end position="202"/>
    </location>
</feature>
<keyword evidence="3 12" id="KW-0597">Phosphoprotein</keyword>
<dbReference type="InterPro" id="IPR009057">
    <property type="entry name" value="Homeodomain-like_sf"/>
</dbReference>